<feature type="DNA-binding region" description="H-T-H motif" evidence="4">
    <location>
        <begin position="44"/>
        <end position="63"/>
    </location>
</feature>
<dbReference type="InterPro" id="IPR050109">
    <property type="entry name" value="HTH-type_TetR-like_transc_reg"/>
</dbReference>
<evidence type="ECO:0000256" key="4">
    <source>
        <dbReference type="PROSITE-ProRule" id="PRU00335"/>
    </source>
</evidence>
<dbReference type="GO" id="GO:0003700">
    <property type="term" value="F:DNA-binding transcription factor activity"/>
    <property type="evidence" value="ECO:0007669"/>
    <property type="project" value="TreeGrafter"/>
</dbReference>
<accession>A0A7W9AJE2</accession>
<evidence type="ECO:0000256" key="1">
    <source>
        <dbReference type="ARBA" id="ARBA00023015"/>
    </source>
</evidence>
<dbReference type="Pfam" id="PF00440">
    <property type="entry name" value="TetR_N"/>
    <property type="match status" value="1"/>
</dbReference>
<dbReference type="GO" id="GO:0000976">
    <property type="term" value="F:transcription cis-regulatory region binding"/>
    <property type="evidence" value="ECO:0007669"/>
    <property type="project" value="TreeGrafter"/>
</dbReference>
<gene>
    <name evidence="6" type="ORF">FHS49_002779</name>
</gene>
<dbReference type="EMBL" id="JACIJC010000004">
    <property type="protein sequence ID" value="MBB5686755.1"/>
    <property type="molecule type" value="Genomic_DNA"/>
</dbReference>
<keyword evidence="3" id="KW-0804">Transcription</keyword>
<comment type="caution">
    <text evidence="6">The sequence shown here is derived from an EMBL/GenBank/DDBJ whole genome shotgun (WGS) entry which is preliminary data.</text>
</comment>
<evidence type="ECO:0000313" key="7">
    <source>
        <dbReference type="Proteomes" id="UP000549617"/>
    </source>
</evidence>
<evidence type="ECO:0000256" key="2">
    <source>
        <dbReference type="ARBA" id="ARBA00023125"/>
    </source>
</evidence>
<evidence type="ECO:0000256" key="3">
    <source>
        <dbReference type="ARBA" id="ARBA00023163"/>
    </source>
</evidence>
<dbReference type="PROSITE" id="PS50977">
    <property type="entry name" value="HTH_TETR_2"/>
    <property type="match status" value="1"/>
</dbReference>
<sequence length="199" mass="21949">MEHGVPKRNRHWMLMEDARVRRSRVGLRTALIALLGQRPLDQISIREIAASAGVGYTTYFRHYPNKEALLDAVITQEITALTRLTLPVYDTADSAAACVTLCRYIDQHRPLWTALLTGGAAGAVKEELLRQGRAASALRSDKHGLPVELGVAMAIAVTVELMSWWLRQTEPWPAEEIAAILDHTGIKPAISVHAIKSGR</sequence>
<name>A0A7W9AJE2_9SPHN</name>
<keyword evidence="2 4" id="KW-0238">DNA-binding</keyword>
<evidence type="ECO:0000259" key="5">
    <source>
        <dbReference type="PROSITE" id="PS50977"/>
    </source>
</evidence>
<dbReference type="Gene3D" id="1.10.357.10">
    <property type="entry name" value="Tetracycline Repressor, domain 2"/>
    <property type="match status" value="1"/>
</dbReference>
<dbReference type="PANTHER" id="PTHR30055:SF234">
    <property type="entry name" value="HTH-TYPE TRANSCRIPTIONAL REGULATOR BETI"/>
    <property type="match status" value="1"/>
</dbReference>
<organism evidence="6 7">
    <name type="scientific">Sphingobium boeckii</name>
    <dbReference type="NCBI Taxonomy" id="1082345"/>
    <lineage>
        <taxon>Bacteria</taxon>
        <taxon>Pseudomonadati</taxon>
        <taxon>Pseudomonadota</taxon>
        <taxon>Alphaproteobacteria</taxon>
        <taxon>Sphingomonadales</taxon>
        <taxon>Sphingomonadaceae</taxon>
        <taxon>Sphingobium</taxon>
    </lineage>
</organism>
<evidence type="ECO:0000313" key="6">
    <source>
        <dbReference type="EMBL" id="MBB5686755.1"/>
    </source>
</evidence>
<dbReference type="PANTHER" id="PTHR30055">
    <property type="entry name" value="HTH-TYPE TRANSCRIPTIONAL REGULATOR RUTR"/>
    <property type="match status" value="1"/>
</dbReference>
<dbReference type="SUPFAM" id="SSF46689">
    <property type="entry name" value="Homeodomain-like"/>
    <property type="match status" value="1"/>
</dbReference>
<proteinExistence type="predicted"/>
<keyword evidence="7" id="KW-1185">Reference proteome</keyword>
<protein>
    <submittedName>
        <fullName evidence="6">AcrR family transcriptional regulator</fullName>
    </submittedName>
</protein>
<reference evidence="6 7" key="1">
    <citation type="submission" date="2020-08" db="EMBL/GenBank/DDBJ databases">
        <title>Genomic Encyclopedia of Type Strains, Phase IV (KMG-IV): sequencing the most valuable type-strain genomes for metagenomic binning, comparative biology and taxonomic classification.</title>
        <authorList>
            <person name="Goeker M."/>
        </authorList>
    </citation>
    <scope>NUCLEOTIDE SEQUENCE [LARGE SCALE GENOMIC DNA]</scope>
    <source>
        <strain evidence="6 7">DSM 25079</strain>
    </source>
</reference>
<dbReference type="InterPro" id="IPR001647">
    <property type="entry name" value="HTH_TetR"/>
</dbReference>
<keyword evidence="1" id="KW-0805">Transcription regulation</keyword>
<dbReference type="Proteomes" id="UP000549617">
    <property type="component" value="Unassembled WGS sequence"/>
</dbReference>
<feature type="domain" description="HTH tetR-type" evidence="5">
    <location>
        <begin position="21"/>
        <end position="81"/>
    </location>
</feature>
<dbReference type="AlphaFoldDB" id="A0A7W9AJE2"/>
<dbReference type="RefSeq" id="WP_184019463.1">
    <property type="nucleotide sequence ID" value="NZ_JACIJC010000004.1"/>
</dbReference>
<dbReference type="InterPro" id="IPR009057">
    <property type="entry name" value="Homeodomain-like_sf"/>
</dbReference>